<dbReference type="GO" id="GO:0043488">
    <property type="term" value="P:regulation of mRNA stability"/>
    <property type="evidence" value="ECO:0007669"/>
    <property type="project" value="TreeGrafter"/>
</dbReference>
<dbReference type="InterPro" id="IPR004087">
    <property type="entry name" value="KH_dom"/>
</dbReference>
<dbReference type="GO" id="GO:0099577">
    <property type="term" value="P:regulation of translation at presynapse, modulating synaptic transmission"/>
    <property type="evidence" value="ECO:0007669"/>
    <property type="project" value="TreeGrafter"/>
</dbReference>
<dbReference type="InterPro" id="IPR022034">
    <property type="entry name" value="FMR1-like_C_core"/>
</dbReference>
<reference evidence="9" key="2">
    <citation type="submission" date="2025-09" db="UniProtKB">
        <authorList>
            <consortium name="Ensembl"/>
        </authorList>
    </citation>
    <scope>IDENTIFICATION</scope>
</reference>
<dbReference type="Gene3D" id="2.30.30.140">
    <property type="match status" value="1"/>
</dbReference>
<evidence type="ECO:0000256" key="2">
    <source>
        <dbReference type="ARBA" id="ARBA00006633"/>
    </source>
</evidence>
<comment type="similarity">
    <text evidence="2">Belongs to the FMR1 family.</text>
</comment>
<dbReference type="PANTHER" id="PTHR10603">
    <property type="entry name" value="FRAGILE X MENTAL RETARDATION SYNDROME-RELATED PROTEIN"/>
    <property type="match status" value="1"/>
</dbReference>
<dbReference type="Gene3D" id="3.30.1370.10">
    <property type="entry name" value="K Homology domain, type 1"/>
    <property type="match status" value="2"/>
</dbReference>
<proteinExistence type="inferred from homology"/>
<sequence>MMKGFERDGHEKNQFNKLLWGTETFYVIEYAACDATYNEIVTYERLRPVNQNKTVKKNTFFKCTVDVPEDLRDACANENAHKDFKKAVGACRIFYHAETAQLIILSASEATVKRVNILSDMHLRSIRTKLMLMSRNEEATKHLECTKQLAAAFHEEFVVREDLMGLAIGTHGSNIQQARKVPGVTTIELEEDTGTFRIYGETADAVKKARSYLEFVEDFIQVPRNLVGKVIGKNGKVIQEIVDKSGVVRVRIEGDNENKLPREDGMVPFVFVGTKESIGNVQVLLEYHIAYLKEVEQLRLERLQIDEQLRQIGMGFRPSSTRVPEKEKGTNSELSNPSETESERKDELSDWSLAGEDDRESRHQRDNRRRPGGRGRSMSGGRGRGGPRGGKSSISSVLKDPDSNPYSLLDNTESDQTVDTDASESHHSSNRRRRSRRRRTDEDAVLMDGMTESDTASVNENGLVTVADYISRAESQSRQRNPPKETVAKTKKETAKDAIDENSPSEKAVNGPATTSGDEPSKLQHSPDEKKVTVQEDGNNQEEAVLNGVS</sequence>
<dbReference type="Pfam" id="PF17904">
    <property type="entry name" value="KH_9"/>
    <property type="match status" value="1"/>
</dbReference>
<dbReference type="InterPro" id="IPR032177">
    <property type="entry name" value="FXR_C3"/>
</dbReference>
<dbReference type="GO" id="GO:0003730">
    <property type="term" value="F:mRNA 3'-UTR binding"/>
    <property type="evidence" value="ECO:0007669"/>
    <property type="project" value="TreeGrafter"/>
</dbReference>
<dbReference type="Ensembl" id="ENSMCST00000003371.1">
    <property type="protein sequence ID" value="ENSMCSP00000003300.1"/>
    <property type="gene ID" value="ENSMCSG00000002258.1"/>
</dbReference>
<dbReference type="AlphaFoldDB" id="A0A8C5T8L8"/>
<keyword evidence="5 6" id="KW-0694">RNA-binding</keyword>
<dbReference type="GO" id="GO:0045727">
    <property type="term" value="P:positive regulation of translation"/>
    <property type="evidence" value="ECO:0007669"/>
    <property type="project" value="TreeGrafter"/>
</dbReference>
<comment type="subcellular location">
    <subcellularLocation>
        <location evidence="1">Cytoplasm</location>
        <location evidence="1">Cytoplasmic ribonucleoprotein granule</location>
    </subcellularLocation>
</comment>
<dbReference type="CDD" id="cd22507">
    <property type="entry name" value="KH_I_FXR1_rpt2"/>
    <property type="match status" value="1"/>
</dbReference>
<feature type="compositionally biased region" description="Basic and acidic residues" evidence="7">
    <location>
        <begin position="519"/>
        <end position="534"/>
    </location>
</feature>
<accession>A0A8C5T8L8</accession>
<dbReference type="PROSITE" id="PS51641">
    <property type="entry name" value="AGENET_LIKE"/>
    <property type="match status" value="1"/>
</dbReference>
<evidence type="ECO:0000313" key="10">
    <source>
        <dbReference type="Proteomes" id="UP000694560"/>
    </source>
</evidence>
<feature type="compositionally biased region" description="Polar residues" evidence="7">
    <location>
        <begin position="452"/>
        <end position="462"/>
    </location>
</feature>
<dbReference type="InterPro" id="IPR047494">
    <property type="entry name" value="KH_I_FXR1_rpt1"/>
</dbReference>
<evidence type="ECO:0000256" key="3">
    <source>
        <dbReference type="ARBA" id="ARBA00022490"/>
    </source>
</evidence>
<dbReference type="InterPro" id="IPR032172">
    <property type="entry name" value="FXR1_C1"/>
</dbReference>
<dbReference type="InterPro" id="IPR036612">
    <property type="entry name" value="KH_dom_type_1_sf"/>
</dbReference>
<organism evidence="9 10">
    <name type="scientific">Malurus cyaneus samueli</name>
    <dbReference type="NCBI Taxonomy" id="2593467"/>
    <lineage>
        <taxon>Eukaryota</taxon>
        <taxon>Metazoa</taxon>
        <taxon>Chordata</taxon>
        <taxon>Craniata</taxon>
        <taxon>Vertebrata</taxon>
        <taxon>Euteleostomi</taxon>
        <taxon>Archelosauria</taxon>
        <taxon>Archosauria</taxon>
        <taxon>Dinosauria</taxon>
        <taxon>Saurischia</taxon>
        <taxon>Theropoda</taxon>
        <taxon>Coelurosauria</taxon>
        <taxon>Aves</taxon>
        <taxon>Neognathae</taxon>
        <taxon>Neoaves</taxon>
        <taxon>Telluraves</taxon>
        <taxon>Australaves</taxon>
        <taxon>Passeriformes</taxon>
        <taxon>Meliphagoidea</taxon>
        <taxon>Maluridae</taxon>
        <taxon>Malurus</taxon>
    </lineage>
</organism>
<dbReference type="InterPro" id="IPR004088">
    <property type="entry name" value="KH_dom_type_1"/>
</dbReference>
<evidence type="ECO:0000256" key="1">
    <source>
        <dbReference type="ARBA" id="ARBA00004331"/>
    </source>
</evidence>
<protein>
    <submittedName>
        <fullName evidence="9">FMR1 autosomal homolog 1</fullName>
    </submittedName>
</protein>
<dbReference type="InterPro" id="IPR041560">
    <property type="entry name" value="Tudor_FRM1"/>
</dbReference>
<dbReference type="SUPFAM" id="SSF54791">
    <property type="entry name" value="Eukaryotic type KH-domain (KH-domain type I)"/>
    <property type="match status" value="2"/>
</dbReference>
<dbReference type="Pfam" id="PF16096">
    <property type="entry name" value="FXR_C1"/>
    <property type="match status" value="1"/>
</dbReference>
<dbReference type="Pfam" id="PF16097">
    <property type="entry name" value="FXR_C3"/>
    <property type="match status" value="1"/>
</dbReference>
<keyword evidence="10" id="KW-1185">Reference proteome</keyword>
<dbReference type="GO" id="GO:0010494">
    <property type="term" value="C:cytoplasmic stress granule"/>
    <property type="evidence" value="ECO:0007669"/>
    <property type="project" value="TreeGrafter"/>
</dbReference>
<dbReference type="InterPro" id="IPR040148">
    <property type="entry name" value="FMR1"/>
</dbReference>
<dbReference type="PROSITE" id="PS50084">
    <property type="entry name" value="KH_TYPE_1"/>
    <property type="match status" value="2"/>
</dbReference>
<dbReference type="Pfam" id="PF12235">
    <property type="entry name" value="FXMRP1_C_core"/>
    <property type="match status" value="1"/>
</dbReference>
<evidence type="ECO:0000259" key="8">
    <source>
        <dbReference type="PROSITE" id="PS51641"/>
    </source>
</evidence>
<dbReference type="GO" id="GO:0043005">
    <property type="term" value="C:neuron projection"/>
    <property type="evidence" value="ECO:0007669"/>
    <property type="project" value="TreeGrafter"/>
</dbReference>
<dbReference type="GO" id="GO:0048170">
    <property type="term" value="P:positive regulation of long-term neuronal synaptic plasticity"/>
    <property type="evidence" value="ECO:0007669"/>
    <property type="project" value="TreeGrafter"/>
</dbReference>
<dbReference type="SMART" id="SM00322">
    <property type="entry name" value="KH"/>
    <property type="match status" value="2"/>
</dbReference>
<feature type="compositionally biased region" description="Basic and acidic residues" evidence="7">
    <location>
        <begin position="482"/>
        <end position="499"/>
    </location>
</feature>
<feature type="region of interest" description="Disordered" evidence="7">
    <location>
        <begin position="316"/>
        <end position="550"/>
    </location>
</feature>
<dbReference type="Pfam" id="PF00013">
    <property type="entry name" value="KH_1"/>
    <property type="match status" value="2"/>
</dbReference>
<evidence type="ECO:0000313" key="9">
    <source>
        <dbReference type="Ensembl" id="ENSMCSP00000003300.1"/>
    </source>
</evidence>
<evidence type="ECO:0000256" key="7">
    <source>
        <dbReference type="SAM" id="MobiDB-lite"/>
    </source>
</evidence>
<feature type="domain" description="Agenet-like" evidence="8">
    <location>
        <begin position="1"/>
        <end position="49"/>
    </location>
</feature>
<feature type="compositionally biased region" description="Basic residues" evidence="7">
    <location>
        <begin position="428"/>
        <end position="438"/>
    </location>
</feature>
<dbReference type="GO" id="GO:0045182">
    <property type="term" value="F:translation regulator activity"/>
    <property type="evidence" value="ECO:0007669"/>
    <property type="project" value="TreeGrafter"/>
</dbReference>
<feature type="compositionally biased region" description="Gly residues" evidence="7">
    <location>
        <begin position="374"/>
        <end position="389"/>
    </location>
</feature>
<evidence type="ECO:0000256" key="6">
    <source>
        <dbReference type="PROSITE-ProRule" id="PRU00117"/>
    </source>
</evidence>
<feature type="compositionally biased region" description="Acidic residues" evidence="7">
    <location>
        <begin position="412"/>
        <end position="422"/>
    </location>
</feature>
<dbReference type="InterPro" id="IPR047495">
    <property type="entry name" value="KH_I_FXR1_rpt2"/>
</dbReference>
<dbReference type="GO" id="GO:0098793">
    <property type="term" value="C:presynapse"/>
    <property type="evidence" value="ECO:0007669"/>
    <property type="project" value="GOC"/>
</dbReference>
<dbReference type="GO" id="GO:0048513">
    <property type="term" value="P:animal organ development"/>
    <property type="evidence" value="ECO:0007669"/>
    <property type="project" value="TreeGrafter"/>
</dbReference>
<dbReference type="CDD" id="cd22504">
    <property type="entry name" value="KH_I_FXR1_rpt1"/>
    <property type="match status" value="1"/>
</dbReference>
<dbReference type="InterPro" id="IPR047496">
    <property type="entry name" value="KH_I_FXR1_rpt3"/>
</dbReference>
<reference evidence="9" key="1">
    <citation type="submission" date="2025-08" db="UniProtKB">
        <authorList>
            <consortium name="Ensembl"/>
        </authorList>
    </citation>
    <scope>IDENTIFICATION</scope>
</reference>
<dbReference type="GO" id="GO:0051028">
    <property type="term" value="P:mRNA transport"/>
    <property type="evidence" value="ECO:0007669"/>
    <property type="project" value="TreeGrafter"/>
</dbReference>
<dbReference type="GO" id="GO:0005634">
    <property type="term" value="C:nucleus"/>
    <property type="evidence" value="ECO:0007669"/>
    <property type="project" value="TreeGrafter"/>
</dbReference>
<dbReference type="CDD" id="cd22510">
    <property type="entry name" value="KH_I_FXR1_rpt3"/>
    <property type="match status" value="1"/>
</dbReference>
<name>A0A8C5T8L8_9PASS</name>
<keyword evidence="3" id="KW-0963">Cytoplasm</keyword>
<keyword evidence="4" id="KW-0677">Repeat</keyword>
<dbReference type="PANTHER" id="PTHR10603:SF6">
    <property type="entry name" value="RNA-BINDING PROTEIN FXR1"/>
    <property type="match status" value="1"/>
</dbReference>
<evidence type="ECO:0000256" key="5">
    <source>
        <dbReference type="ARBA" id="ARBA00022884"/>
    </source>
</evidence>
<evidence type="ECO:0000256" key="4">
    <source>
        <dbReference type="ARBA" id="ARBA00022737"/>
    </source>
</evidence>
<dbReference type="InterPro" id="IPR040472">
    <property type="entry name" value="FMRP_KH0"/>
</dbReference>
<dbReference type="Proteomes" id="UP000694560">
    <property type="component" value="Unplaced"/>
</dbReference>